<comment type="catalytic activity">
    <reaction evidence="9">
        <text>a 5'-end NAD(+)-phospho-ribonucleoside in mRNA + H2O = a 5'-end phospho-adenosine-phospho-ribonucleoside in mRNA + beta-nicotinamide D-ribonucleotide + 2 H(+)</text>
        <dbReference type="Rhea" id="RHEA:60876"/>
        <dbReference type="Rhea" id="RHEA-COMP:15698"/>
        <dbReference type="Rhea" id="RHEA-COMP:15719"/>
        <dbReference type="ChEBI" id="CHEBI:14649"/>
        <dbReference type="ChEBI" id="CHEBI:15377"/>
        <dbReference type="ChEBI" id="CHEBI:15378"/>
        <dbReference type="ChEBI" id="CHEBI:144029"/>
        <dbReference type="ChEBI" id="CHEBI:144051"/>
    </reaction>
    <physiologicalReaction direction="left-to-right" evidence="9">
        <dbReference type="Rhea" id="RHEA:60877"/>
    </physiologicalReaction>
</comment>
<gene>
    <name evidence="12" type="ORF">EII34_01450</name>
</gene>
<dbReference type="InterPro" id="IPR000086">
    <property type="entry name" value="NUDIX_hydrolase_dom"/>
</dbReference>
<evidence type="ECO:0000256" key="1">
    <source>
        <dbReference type="ARBA" id="ARBA00001946"/>
    </source>
</evidence>
<dbReference type="PROSITE" id="PS00893">
    <property type="entry name" value="NUDIX_BOX"/>
    <property type="match status" value="1"/>
</dbReference>
<evidence type="ECO:0000259" key="11">
    <source>
        <dbReference type="PROSITE" id="PS51462"/>
    </source>
</evidence>
<evidence type="ECO:0000256" key="4">
    <source>
        <dbReference type="ARBA" id="ARBA00012381"/>
    </source>
</evidence>
<keyword evidence="5" id="KW-0479">Metal-binding</keyword>
<reference evidence="12 13" key="1">
    <citation type="submission" date="2018-11" db="EMBL/GenBank/DDBJ databases">
        <title>Genomes From Bacteria Associated with the Canine Oral Cavity: a Test Case for Automated Genome-Based Taxonomic Assignment.</title>
        <authorList>
            <person name="Coil D.A."/>
            <person name="Jospin G."/>
            <person name="Darling A.E."/>
            <person name="Wallis C."/>
            <person name="Davis I.J."/>
            <person name="Harris S."/>
            <person name="Eisen J.A."/>
            <person name="Holcombe L.J."/>
            <person name="O'Flynn C."/>
        </authorList>
    </citation>
    <scope>NUCLEOTIDE SEQUENCE [LARGE SCALE GENOMIC DNA]</scope>
    <source>
        <strain evidence="12 13">OH887_COT-365</strain>
    </source>
</reference>
<keyword evidence="7" id="KW-0460">Magnesium</keyword>
<dbReference type="InterPro" id="IPR020084">
    <property type="entry name" value="NUDIX_hydrolase_CS"/>
</dbReference>
<comment type="similarity">
    <text evidence="3">Belongs to the Nudix hydrolase family. NudC subfamily.</text>
</comment>
<dbReference type="PRINTS" id="PR00502">
    <property type="entry name" value="NUDIXFAMILY"/>
</dbReference>
<keyword evidence="8" id="KW-0520">NAD</keyword>
<dbReference type="InterPro" id="IPR050241">
    <property type="entry name" value="NAD-cap_RNA_hydrolase_NudC"/>
</dbReference>
<name>A0A3P1TDI6_9ACTN</name>
<comment type="cofactor">
    <cofactor evidence="2">
        <name>Zn(2+)</name>
        <dbReference type="ChEBI" id="CHEBI:29105"/>
    </cofactor>
</comment>
<dbReference type="InterPro" id="IPR049734">
    <property type="entry name" value="NudC-like_C"/>
</dbReference>
<dbReference type="GO" id="GO:0005829">
    <property type="term" value="C:cytosol"/>
    <property type="evidence" value="ECO:0007669"/>
    <property type="project" value="TreeGrafter"/>
</dbReference>
<keyword evidence="6 10" id="KW-0378">Hydrolase</keyword>
<evidence type="ECO:0000313" key="13">
    <source>
        <dbReference type="Proteomes" id="UP000280819"/>
    </source>
</evidence>
<evidence type="ECO:0000256" key="2">
    <source>
        <dbReference type="ARBA" id="ARBA00001947"/>
    </source>
</evidence>
<dbReference type="PANTHER" id="PTHR42904">
    <property type="entry name" value="NUDIX HYDROLASE, NUDC SUBFAMILY"/>
    <property type="match status" value="1"/>
</dbReference>
<dbReference type="EMBL" id="RQZG01000001">
    <property type="protein sequence ID" value="RRD07175.1"/>
    <property type="molecule type" value="Genomic_DNA"/>
</dbReference>
<dbReference type="GO" id="GO:0019677">
    <property type="term" value="P:NAD+ catabolic process"/>
    <property type="evidence" value="ECO:0007669"/>
    <property type="project" value="TreeGrafter"/>
</dbReference>
<dbReference type="PANTHER" id="PTHR42904:SF6">
    <property type="entry name" value="NAD-CAPPED RNA HYDROLASE NUDT12"/>
    <property type="match status" value="1"/>
</dbReference>
<evidence type="ECO:0000313" key="12">
    <source>
        <dbReference type="EMBL" id="RRD07175.1"/>
    </source>
</evidence>
<dbReference type="Gene3D" id="3.90.79.20">
    <property type="match status" value="1"/>
</dbReference>
<dbReference type="CDD" id="cd03429">
    <property type="entry name" value="NUDIX_NADH_pyrophosphatase_Nudt13"/>
    <property type="match status" value="1"/>
</dbReference>
<evidence type="ECO:0000256" key="6">
    <source>
        <dbReference type="ARBA" id="ARBA00022801"/>
    </source>
</evidence>
<dbReference type="EC" id="3.6.1.22" evidence="4"/>
<dbReference type="Proteomes" id="UP000280819">
    <property type="component" value="Unassembled WGS sequence"/>
</dbReference>
<dbReference type="GO" id="GO:0035529">
    <property type="term" value="F:NADH pyrophosphatase activity"/>
    <property type="evidence" value="ECO:0007669"/>
    <property type="project" value="TreeGrafter"/>
</dbReference>
<proteinExistence type="inferred from homology"/>
<accession>A0A3P1TDI6</accession>
<dbReference type="SUPFAM" id="SSF55811">
    <property type="entry name" value="Nudix"/>
    <property type="match status" value="1"/>
</dbReference>
<sequence length="283" mass="31630">MARLCRVTHWQQVSHLDRRDEWRDDEAFLDEIARSARTNCLHLDHHGRVQATEAGLHSTALTGGRQPGDLFLGQVGDDFWWVRRDAEAGRDVRDLDLTDEQTQLAFAALALSQWHGSRPTCMRCGAATRAERAGASRRCSACGAQVFPRTDPAVIVAVTDHDDRLLLTHARAWPGNRVSVQAGFIEAGESAEQAVHREILEETGLEVEEMSFVSTQPWPFPRSLMLGFTARADAAGLNLDRRELAWGRFHTREELDRAVVEGRLTLPGPLSLAIVLIRNWADL</sequence>
<dbReference type="AlphaFoldDB" id="A0A3P1TDI6"/>
<feature type="domain" description="Nudix hydrolase" evidence="11">
    <location>
        <begin position="148"/>
        <end position="278"/>
    </location>
</feature>
<comment type="caution">
    <text evidence="12">The sequence shown here is derived from an EMBL/GenBank/DDBJ whole genome shotgun (WGS) entry which is preliminary data.</text>
</comment>
<dbReference type="InterPro" id="IPR020476">
    <property type="entry name" value="Nudix_hydrolase"/>
</dbReference>
<dbReference type="GO" id="GO:0110153">
    <property type="term" value="F:RNA NAD-cap (NMN-forming) hydrolase activity"/>
    <property type="evidence" value="ECO:0007669"/>
    <property type="project" value="RHEA"/>
</dbReference>
<dbReference type="GO" id="GO:0046872">
    <property type="term" value="F:metal ion binding"/>
    <property type="evidence" value="ECO:0007669"/>
    <property type="project" value="UniProtKB-KW"/>
</dbReference>
<evidence type="ECO:0000256" key="3">
    <source>
        <dbReference type="ARBA" id="ARBA00009595"/>
    </source>
</evidence>
<evidence type="ECO:0000256" key="9">
    <source>
        <dbReference type="ARBA" id="ARBA00023679"/>
    </source>
</evidence>
<evidence type="ECO:0000256" key="10">
    <source>
        <dbReference type="RuleBase" id="RU003476"/>
    </source>
</evidence>
<organism evidence="12 13">
    <name type="scientific">Arachnia propionica</name>
    <dbReference type="NCBI Taxonomy" id="1750"/>
    <lineage>
        <taxon>Bacteria</taxon>
        <taxon>Bacillati</taxon>
        <taxon>Actinomycetota</taxon>
        <taxon>Actinomycetes</taxon>
        <taxon>Propionibacteriales</taxon>
        <taxon>Propionibacteriaceae</taxon>
        <taxon>Arachnia</taxon>
    </lineage>
</organism>
<dbReference type="NCBIfam" id="NF001299">
    <property type="entry name" value="PRK00241.1"/>
    <property type="match status" value="1"/>
</dbReference>
<dbReference type="Gene3D" id="3.90.79.10">
    <property type="entry name" value="Nucleoside Triphosphate Pyrophosphohydrolase"/>
    <property type="match status" value="1"/>
</dbReference>
<comment type="cofactor">
    <cofactor evidence="1">
        <name>Mg(2+)</name>
        <dbReference type="ChEBI" id="CHEBI:18420"/>
    </cofactor>
</comment>
<dbReference type="GO" id="GO:0006742">
    <property type="term" value="P:NADP+ catabolic process"/>
    <property type="evidence" value="ECO:0007669"/>
    <property type="project" value="TreeGrafter"/>
</dbReference>
<dbReference type="Pfam" id="PF00293">
    <property type="entry name" value="NUDIX"/>
    <property type="match status" value="1"/>
</dbReference>
<evidence type="ECO:0000256" key="5">
    <source>
        <dbReference type="ARBA" id="ARBA00022723"/>
    </source>
</evidence>
<evidence type="ECO:0000256" key="7">
    <source>
        <dbReference type="ARBA" id="ARBA00022842"/>
    </source>
</evidence>
<dbReference type="InterPro" id="IPR015797">
    <property type="entry name" value="NUDIX_hydrolase-like_dom_sf"/>
</dbReference>
<dbReference type="OrthoDB" id="9791656at2"/>
<evidence type="ECO:0000256" key="8">
    <source>
        <dbReference type="ARBA" id="ARBA00023027"/>
    </source>
</evidence>
<dbReference type="PROSITE" id="PS51462">
    <property type="entry name" value="NUDIX"/>
    <property type="match status" value="1"/>
</dbReference>
<protein>
    <recommendedName>
        <fullName evidence="4">NAD(+) diphosphatase</fullName>
        <ecNumber evidence="4">3.6.1.22</ecNumber>
    </recommendedName>
</protein>